<evidence type="ECO:0000313" key="1">
    <source>
        <dbReference type="EMBL" id="KAK7395528.1"/>
    </source>
</evidence>
<dbReference type="EMBL" id="JAYMYS010000004">
    <property type="protein sequence ID" value="KAK7395529.1"/>
    <property type="molecule type" value="Genomic_DNA"/>
</dbReference>
<comment type="caution">
    <text evidence="1">The sequence shown here is derived from an EMBL/GenBank/DDBJ whole genome shotgun (WGS) entry which is preliminary data.</text>
</comment>
<dbReference type="AlphaFoldDB" id="A0AAN9SKL9"/>
<proteinExistence type="predicted"/>
<evidence type="ECO:0000313" key="2">
    <source>
        <dbReference type="EMBL" id="KAK7395529.1"/>
    </source>
</evidence>
<dbReference type="EMBL" id="JAYMYS010000004">
    <property type="protein sequence ID" value="KAK7395528.1"/>
    <property type="molecule type" value="Genomic_DNA"/>
</dbReference>
<name>A0AAN9SKL9_PSOTE</name>
<sequence>MKGRVSKDTLRERAKTLEHRILIRQQRHLTSMVIHVHHLLIGLGMEEMWERNEDCSCKGIRTVTTYMFLHVSGSAIPEY</sequence>
<accession>A0AAN9SKL9</accession>
<dbReference type="Proteomes" id="UP001386955">
    <property type="component" value="Unassembled WGS sequence"/>
</dbReference>
<evidence type="ECO:0000313" key="3">
    <source>
        <dbReference type="Proteomes" id="UP001386955"/>
    </source>
</evidence>
<organism evidence="1 3">
    <name type="scientific">Psophocarpus tetragonolobus</name>
    <name type="common">Winged bean</name>
    <name type="synonym">Dolichos tetragonolobus</name>
    <dbReference type="NCBI Taxonomy" id="3891"/>
    <lineage>
        <taxon>Eukaryota</taxon>
        <taxon>Viridiplantae</taxon>
        <taxon>Streptophyta</taxon>
        <taxon>Embryophyta</taxon>
        <taxon>Tracheophyta</taxon>
        <taxon>Spermatophyta</taxon>
        <taxon>Magnoliopsida</taxon>
        <taxon>eudicotyledons</taxon>
        <taxon>Gunneridae</taxon>
        <taxon>Pentapetalae</taxon>
        <taxon>rosids</taxon>
        <taxon>fabids</taxon>
        <taxon>Fabales</taxon>
        <taxon>Fabaceae</taxon>
        <taxon>Papilionoideae</taxon>
        <taxon>50 kb inversion clade</taxon>
        <taxon>NPAAA clade</taxon>
        <taxon>indigoferoid/millettioid clade</taxon>
        <taxon>Phaseoleae</taxon>
        <taxon>Psophocarpus</taxon>
    </lineage>
</organism>
<keyword evidence="3" id="KW-1185">Reference proteome</keyword>
<gene>
    <name evidence="1" type="ORF">VNO78_16087</name>
    <name evidence="2" type="ORF">VNO78_16088</name>
</gene>
<reference evidence="1 3" key="1">
    <citation type="submission" date="2024-01" db="EMBL/GenBank/DDBJ databases">
        <title>The genomes of 5 underutilized Papilionoideae crops provide insights into root nodulation and disease resistanc.</title>
        <authorList>
            <person name="Jiang F."/>
        </authorList>
    </citation>
    <scope>NUCLEOTIDE SEQUENCE [LARGE SCALE GENOMIC DNA]</scope>
    <source>
        <strain evidence="1">DUOXIRENSHENG_FW03</strain>
        <tissue evidence="1">Leaves</tissue>
    </source>
</reference>
<protein>
    <submittedName>
        <fullName evidence="1">Uncharacterized protein</fullName>
    </submittedName>
</protein>